<dbReference type="SUPFAM" id="SSF55486">
    <property type="entry name" value="Metalloproteases ('zincins'), catalytic domain"/>
    <property type="match status" value="1"/>
</dbReference>
<evidence type="ECO:0000313" key="2">
    <source>
        <dbReference type="EMBL" id="EFN77211.1"/>
    </source>
</evidence>
<keyword evidence="1" id="KW-0812">Transmembrane</keyword>
<evidence type="ECO:0000256" key="1">
    <source>
        <dbReference type="SAM" id="Phobius"/>
    </source>
</evidence>
<dbReference type="AlphaFoldDB" id="E2C4B6"/>
<organism evidence="3">
    <name type="scientific">Harpegnathos saltator</name>
    <name type="common">Jerdon's jumping ant</name>
    <dbReference type="NCBI Taxonomy" id="610380"/>
    <lineage>
        <taxon>Eukaryota</taxon>
        <taxon>Metazoa</taxon>
        <taxon>Ecdysozoa</taxon>
        <taxon>Arthropoda</taxon>
        <taxon>Hexapoda</taxon>
        <taxon>Insecta</taxon>
        <taxon>Pterygota</taxon>
        <taxon>Neoptera</taxon>
        <taxon>Endopterygota</taxon>
        <taxon>Hymenoptera</taxon>
        <taxon>Apocrita</taxon>
        <taxon>Aculeata</taxon>
        <taxon>Formicoidea</taxon>
        <taxon>Formicidae</taxon>
        <taxon>Ponerinae</taxon>
        <taxon>Ponerini</taxon>
        <taxon>Harpegnathos</taxon>
    </lineage>
</organism>
<evidence type="ECO:0000313" key="3">
    <source>
        <dbReference type="Proteomes" id="UP000008237"/>
    </source>
</evidence>
<dbReference type="InParanoid" id="E2C4B6"/>
<proteinExistence type="predicted"/>
<reference evidence="2 3" key="1">
    <citation type="journal article" date="2010" name="Science">
        <title>Genomic comparison of the ants Camponotus floridanus and Harpegnathos saltator.</title>
        <authorList>
            <person name="Bonasio R."/>
            <person name="Zhang G."/>
            <person name="Ye C."/>
            <person name="Mutti N.S."/>
            <person name="Fang X."/>
            <person name="Qin N."/>
            <person name="Donahue G."/>
            <person name="Yang P."/>
            <person name="Li Q."/>
            <person name="Li C."/>
            <person name="Zhang P."/>
            <person name="Huang Z."/>
            <person name="Berger S.L."/>
            <person name="Reinberg D."/>
            <person name="Wang J."/>
            <person name="Liebig J."/>
        </authorList>
    </citation>
    <scope>NUCLEOTIDE SEQUENCE [LARGE SCALE GENOMIC DNA]</scope>
    <source>
        <strain evidence="2 3">R22 G/1</strain>
    </source>
</reference>
<accession>E2C4B6</accession>
<sequence>MLFRRWLVNFMHNFCILVSLRGGWFHLFGRKPQESGANKVPTKLHAAKLLILDSGLAIIRFRRVCSFKKQIQISNLTVIILLFLVVSLLITVVVLAVLYAFAGRMRICDNEDCVRVAASLKESMDTSVDPCDDFYQ</sequence>
<name>E2C4B6_HARSA</name>
<dbReference type="GO" id="GO:0004222">
    <property type="term" value="F:metalloendopeptidase activity"/>
    <property type="evidence" value="ECO:0007669"/>
    <property type="project" value="InterPro"/>
</dbReference>
<dbReference type="Proteomes" id="UP000008237">
    <property type="component" value="Unassembled WGS sequence"/>
</dbReference>
<dbReference type="MEROPS" id="M13.A15"/>
<dbReference type="OrthoDB" id="6475849at2759"/>
<dbReference type="PROSITE" id="PS51885">
    <property type="entry name" value="NEPRILYSIN"/>
    <property type="match status" value="1"/>
</dbReference>
<dbReference type="GO" id="GO:0006508">
    <property type="term" value="P:proteolysis"/>
    <property type="evidence" value="ECO:0007669"/>
    <property type="project" value="InterPro"/>
</dbReference>
<gene>
    <name evidence="2" type="ORF">EAI_12690</name>
</gene>
<keyword evidence="1" id="KW-1133">Transmembrane helix</keyword>
<feature type="transmembrane region" description="Helical" evidence="1">
    <location>
        <begin position="7"/>
        <end position="24"/>
    </location>
</feature>
<protein>
    <submittedName>
        <fullName evidence="2">Uncharacterized protein</fullName>
    </submittedName>
</protein>
<dbReference type="EMBL" id="GL452440">
    <property type="protein sequence ID" value="EFN77211.1"/>
    <property type="molecule type" value="Genomic_DNA"/>
</dbReference>
<dbReference type="Gene3D" id="3.40.390.10">
    <property type="entry name" value="Collagenase (Catalytic Domain)"/>
    <property type="match status" value="1"/>
</dbReference>
<keyword evidence="3" id="KW-1185">Reference proteome</keyword>
<feature type="transmembrane region" description="Helical" evidence="1">
    <location>
        <begin position="73"/>
        <end position="101"/>
    </location>
</feature>
<dbReference type="InterPro" id="IPR024079">
    <property type="entry name" value="MetalloPept_cat_dom_sf"/>
</dbReference>
<keyword evidence="1" id="KW-0472">Membrane</keyword>
<dbReference type="InterPro" id="IPR000718">
    <property type="entry name" value="Peptidase_M13"/>
</dbReference>